<dbReference type="Gene3D" id="3.40.50.150">
    <property type="entry name" value="Vaccinia Virus protein VP39"/>
    <property type="match status" value="2"/>
</dbReference>
<organism evidence="4">
    <name type="scientific">marine sediment metagenome</name>
    <dbReference type="NCBI Taxonomy" id="412755"/>
    <lineage>
        <taxon>unclassified sequences</taxon>
        <taxon>metagenomes</taxon>
        <taxon>ecological metagenomes</taxon>
    </lineage>
</organism>
<proteinExistence type="predicted"/>
<gene>
    <name evidence="4" type="ORF">S01H1_16740</name>
</gene>
<dbReference type="PRINTS" id="PR00508">
    <property type="entry name" value="S21N4MTFRASE"/>
</dbReference>
<name>X0SUF7_9ZZZZ</name>
<dbReference type="GO" id="GO:0008170">
    <property type="term" value="F:N-methyltransferase activity"/>
    <property type="evidence" value="ECO:0007669"/>
    <property type="project" value="InterPro"/>
</dbReference>
<feature type="domain" description="DNA methylase N-4/N-6" evidence="3">
    <location>
        <begin position="141"/>
        <end position="209"/>
    </location>
</feature>
<dbReference type="SUPFAM" id="SSF53335">
    <property type="entry name" value="S-adenosyl-L-methionine-dependent methyltransferases"/>
    <property type="match status" value="1"/>
</dbReference>
<dbReference type="AlphaFoldDB" id="X0SUF7"/>
<dbReference type="InterPro" id="IPR001091">
    <property type="entry name" value="RM_Methyltransferase"/>
</dbReference>
<evidence type="ECO:0000259" key="3">
    <source>
        <dbReference type="Pfam" id="PF01555"/>
    </source>
</evidence>
<evidence type="ECO:0000256" key="1">
    <source>
        <dbReference type="ARBA" id="ARBA00022603"/>
    </source>
</evidence>
<dbReference type="Pfam" id="PF01555">
    <property type="entry name" value="N6_N4_Mtase"/>
    <property type="match status" value="1"/>
</dbReference>
<protein>
    <recommendedName>
        <fullName evidence="3">DNA methylase N-4/N-6 domain-containing protein</fullName>
    </recommendedName>
</protein>
<evidence type="ECO:0000256" key="2">
    <source>
        <dbReference type="ARBA" id="ARBA00022679"/>
    </source>
</evidence>
<comment type="caution">
    <text evidence="4">The sequence shown here is derived from an EMBL/GenBank/DDBJ whole genome shotgun (WGS) entry which is preliminary data.</text>
</comment>
<sequence>MKPYYEDKYTTIYCGDSREILPSIGNVDCLVTDPPYGINGGSGGTSKKRGKGNYSADFSDTPEYIRDVVIDVLFNVSKWKTLAVTPGCKNISYYPPADSFGAYYSKASSGMQRFGMADVQPILFYGWHYLQGKAPMPCTRQMQESPPKNGHPCPKPQKAWSWLIQKVATKDMVVLDPFLGSGTTTRICKDLGMKSIGIELSERYCEISAKRMEQECFNFN</sequence>
<dbReference type="InterPro" id="IPR029063">
    <property type="entry name" value="SAM-dependent_MTases_sf"/>
</dbReference>
<keyword evidence="2" id="KW-0808">Transferase</keyword>
<dbReference type="EMBL" id="BARS01008824">
    <property type="protein sequence ID" value="GAF67440.1"/>
    <property type="molecule type" value="Genomic_DNA"/>
</dbReference>
<dbReference type="GO" id="GO:0032259">
    <property type="term" value="P:methylation"/>
    <property type="evidence" value="ECO:0007669"/>
    <property type="project" value="UniProtKB-KW"/>
</dbReference>
<accession>X0SUF7</accession>
<dbReference type="GO" id="GO:0003677">
    <property type="term" value="F:DNA binding"/>
    <property type="evidence" value="ECO:0007669"/>
    <property type="project" value="InterPro"/>
</dbReference>
<dbReference type="InterPro" id="IPR002941">
    <property type="entry name" value="DNA_methylase_N4/N6"/>
</dbReference>
<keyword evidence="1" id="KW-0489">Methyltransferase</keyword>
<reference evidence="4" key="1">
    <citation type="journal article" date="2014" name="Front. Microbiol.">
        <title>High frequency of phylogenetically diverse reductive dehalogenase-homologous genes in deep subseafloor sedimentary metagenomes.</title>
        <authorList>
            <person name="Kawai M."/>
            <person name="Futagami T."/>
            <person name="Toyoda A."/>
            <person name="Takaki Y."/>
            <person name="Nishi S."/>
            <person name="Hori S."/>
            <person name="Arai W."/>
            <person name="Tsubouchi T."/>
            <person name="Morono Y."/>
            <person name="Uchiyama I."/>
            <person name="Ito T."/>
            <person name="Fujiyama A."/>
            <person name="Inagaki F."/>
            <person name="Takami H."/>
        </authorList>
    </citation>
    <scope>NUCLEOTIDE SEQUENCE</scope>
    <source>
        <strain evidence="4">Expedition CK06-06</strain>
    </source>
</reference>
<evidence type="ECO:0000313" key="4">
    <source>
        <dbReference type="EMBL" id="GAF67440.1"/>
    </source>
</evidence>